<evidence type="ECO:0000313" key="1">
    <source>
        <dbReference type="EMBL" id="MCI24477.1"/>
    </source>
</evidence>
<feature type="non-terminal residue" evidence="1">
    <location>
        <position position="1"/>
    </location>
</feature>
<dbReference type="EMBL" id="LXQA010141705">
    <property type="protein sequence ID" value="MCI24477.1"/>
    <property type="molecule type" value="Genomic_DNA"/>
</dbReference>
<keyword evidence="2" id="KW-1185">Reference proteome</keyword>
<proteinExistence type="predicted"/>
<organism evidence="1 2">
    <name type="scientific">Trifolium medium</name>
    <dbReference type="NCBI Taxonomy" id="97028"/>
    <lineage>
        <taxon>Eukaryota</taxon>
        <taxon>Viridiplantae</taxon>
        <taxon>Streptophyta</taxon>
        <taxon>Embryophyta</taxon>
        <taxon>Tracheophyta</taxon>
        <taxon>Spermatophyta</taxon>
        <taxon>Magnoliopsida</taxon>
        <taxon>eudicotyledons</taxon>
        <taxon>Gunneridae</taxon>
        <taxon>Pentapetalae</taxon>
        <taxon>rosids</taxon>
        <taxon>fabids</taxon>
        <taxon>Fabales</taxon>
        <taxon>Fabaceae</taxon>
        <taxon>Papilionoideae</taxon>
        <taxon>50 kb inversion clade</taxon>
        <taxon>NPAAA clade</taxon>
        <taxon>Hologalegina</taxon>
        <taxon>IRL clade</taxon>
        <taxon>Trifolieae</taxon>
        <taxon>Trifolium</taxon>
    </lineage>
</organism>
<sequence length="88" mass="10307">PQSPLLVRYNDPFDFQRDVWDRYTDQQRTFVSNLGTVLLRSPTSDSLSKIRYRATRYRATYHLYPRTKHNSAGREGCVKKSHIGCELA</sequence>
<dbReference type="AlphaFoldDB" id="A0A392QKP3"/>
<protein>
    <submittedName>
        <fullName evidence="1">Uncharacterized protein</fullName>
    </submittedName>
</protein>
<comment type="caution">
    <text evidence="1">The sequence shown here is derived from an EMBL/GenBank/DDBJ whole genome shotgun (WGS) entry which is preliminary data.</text>
</comment>
<evidence type="ECO:0000313" key="2">
    <source>
        <dbReference type="Proteomes" id="UP000265520"/>
    </source>
</evidence>
<accession>A0A392QKP3</accession>
<dbReference type="Proteomes" id="UP000265520">
    <property type="component" value="Unassembled WGS sequence"/>
</dbReference>
<name>A0A392QKP3_9FABA</name>
<reference evidence="1 2" key="1">
    <citation type="journal article" date="2018" name="Front. Plant Sci.">
        <title>Red Clover (Trifolium pratense) and Zigzag Clover (T. medium) - A Picture of Genomic Similarities and Differences.</title>
        <authorList>
            <person name="Dluhosova J."/>
            <person name="Istvanek J."/>
            <person name="Nedelnik J."/>
            <person name="Repkova J."/>
        </authorList>
    </citation>
    <scope>NUCLEOTIDE SEQUENCE [LARGE SCALE GENOMIC DNA]</scope>
    <source>
        <strain evidence="2">cv. 10/8</strain>
        <tissue evidence="1">Leaf</tissue>
    </source>
</reference>